<evidence type="ECO:0000256" key="1">
    <source>
        <dbReference type="ARBA" id="ARBA00022490"/>
    </source>
</evidence>
<dbReference type="CDD" id="cd16341">
    <property type="entry name" value="FdhE"/>
    <property type="match status" value="1"/>
</dbReference>
<dbReference type="InterPro" id="IPR024064">
    <property type="entry name" value="FdhE-like_sf"/>
</dbReference>
<dbReference type="AlphaFoldDB" id="A0A0A8X3S8"/>
<sequence length="269" mass="30356">MKKSVVSKEYQKLQKEIIELQEQWRTSLDPDCVRPNLDKAAMEAGVPVTALAAIDFDISLFLQWIEDIGGLLSKYQPEIETSMQSVKNLLDEETAKRWIDEAFAFNYIYFKSFAEENDLDGWIPQFVAETVLRPYLQLTAAKVQDEIHQGVHGAGCPVCGEPVRLAQLEGEGKKVLHCPRCSAHWNDRRVACSHCGNNDHETVKILTIEGESAAQIQICEECKGYTKVIDTRQYIVKPTPAMLDLNTIHLDFVAQEHGYKSAGETKQTN</sequence>
<name>A0A0A8X3S8_MESS1</name>
<dbReference type="InterPro" id="IPR006452">
    <property type="entry name" value="Formate_DH_accessory"/>
</dbReference>
<dbReference type="EMBL" id="BASE01000060">
    <property type="protein sequence ID" value="GAM14593.1"/>
    <property type="molecule type" value="Genomic_DNA"/>
</dbReference>
<dbReference type="PANTHER" id="PTHR37689">
    <property type="entry name" value="PROTEIN FDHE"/>
    <property type="match status" value="1"/>
</dbReference>
<comment type="caution">
    <text evidence="3">The sequence shown here is derived from an EMBL/GenBank/DDBJ whole genome shotgun (WGS) entry which is preliminary data.</text>
</comment>
<dbReference type="Proteomes" id="UP000031014">
    <property type="component" value="Unassembled WGS sequence"/>
</dbReference>
<reference evidence="3 4" key="1">
    <citation type="submission" date="2013-06" db="EMBL/GenBank/DDBJ databases">
        <title>Whole genome shotgun sequence of Bacillus selenatarsenatis SF-1.</title>
        <authorList>
            <person name="Kuroda M."/>
            <person name="Sei K."/>
            <person name="Yamashita M."/>
            <person name="Ike M."/>
        </authorList>
    </citation>
    <scope>NUCLEOTIDE SEQUENCE [LARGE SCALE GENOMIC DNA]</scope>
    <source>
        <strain evidence="3 4">SF-1</strain>
    </source>
</reference>
<dbReference type="InterPro" id="IPR056796">
    <property type="entry name" value="FdhE_C"/>
</dbReference>
<evidence type="ECO:0000259" key="2">
    <source>
        <dbReference type="Pfam" id="PF24860"/>
    </source>
</evidence>
<dbReference type="GO" id="GO:0051604">
    <property type="term" value="P:protein maturation"/>
    <property type="evidence" value="ECO:0007669"/>
    <property type="project" value="TreeGrafter"/>
</dbReference>
<proteinExistence type="predicted"/>
<evidence type="ECO:0000313" key="4">
    <source>
        <dbReference type="Proteomes" id="UP000031014"/>
    </source>
</evidence>
<dbReference type="Pfam" id="PF24860">
    <property type="entry name" value="FdhE_C"/>
    <property type="match status" value="1"/>
</dbReference>
<dbReference type="GO" id="GO:0005829">
    <property type="term" value="C:cytosol"/>
    <property type="evidence" value="ECO:0007669"/>
    <property type="project" value="TreeGrafter"/>
</dbReference>
<dbReference type="RefSeq" id="WP_041966324.1">
    <property type="nucleotide sequence ID" value="NZ_BASE01000060.1"/>
</dbReference>
<evidence type="ECO:0000313" key="3">
    <source>
        <dbReference type="EMBL" id="GAM14593.1"/>
    </source>
</evidence>
<protein>
    <recommendedName>
        <fullName evidence="2">FdhE C-terminal domain-containing protein</fullName>
    </recommendedName>
</protein>
<feature type="domain" description="FdhE C-terminal" evidence="2">
    <location>
        <begin position="190"/>
        <end position="263"/>
    </location>
</feature>
<keyword evidence="4" id="KW-1185">Reference proteome</keyword>
<dbReference type="SUPFAM" id="SSF144020">
    <property type="entry name" value="FdhE-like"/>
    <property type="match status" value="1"/>
</dbReference>
<dbReference type="STRING" id="1321606.SAMD00020551_2745"/>
<organism evidence="3 4">
    <name type="scientific">Mesobacillus selenatarsenatis (strain DSM 18680 / JCM 14380 / FERM P-15431 / SF-1)</name>
    <dbReference type="NCBI Taxonomy" id="1321606"/>
    <lineage>
        <taxon>Bacteria</taxon>
        <taxon>Bacillati</taxon>
        <taxon>Bacillota</taxon>
        <taxon>Bacilli</taxon>
        <taxon>Bacillales</taxon>
        <taxon>Bacillaceae</taxon>
        <taxon>Mesobacillus</taxon>
    </lineage>
</organism>
<gene>
    <name evidence="3" type="ORF">SAMD00020551_2745</name>
</gene>
<keyword evidence="1" id="KW-0963">Cytoplasm</keyword>
<dbReference type="PANTHER" id="PTHR37689:SF1">
    <property type="entry name" value="PROTEIN FDHE"/>
    <property type="match status" value="1"/>
</dbReference>
<accession>A0A0A8X3S8</accession>
<dbReference type="GO" id="GO:0008199">
    <property type="term" value="F:ferric iron binding"/>
    <property type="evidence" value="ECO:0007669"/>
    <property type="project" value="TreeGrafter"/>
</dbReference>
<dbReference type="OrthoDB" id="9811074at2"/>
<dbReference type="Gene3D" id="3.90.1670.10">
    <property type="entry name" value="FdhE-like domain"/>
    <property type="match status" value="1"/>
</dbReference>